<evidence type="ECO:0000256" key="1">
    <source>
        <dbReference type="SAM" id="MobiDB-lite"/>
    </source>
</evidence>
<gene>
    <name evidence="2" type="ORF">CVT24_004539</name>
</gene>
<accession>A0A409YBU8</accession>
<evidence type="ECO:0000313" key="3">
    <source>
        <dbReference type="Proteomes" id="UP000284842"/>
    </source>
</evidence>
<reference evidence="2 3" key="1">
    <citation type="journal article" date="2018" name="Evol. Lett.">
        <title>Horizontal gene cluster transfer increased hallucinogenic mushroom diversity.</title>
        <authorList>
            <person name="Reynolds H.T."/>
            <person name="Vijayakumar V."/>
            <person name="Gluck-Thaler E."/>
            <person name="Korotkin H.B."/>
            <person name="Matheny P.B."/>
            <person name="Slot J.C."/>
        </authorList>
    </citation>
    <scope>NUCLEOTIDE SEQUENCE [LARGE SCALE GENOMIC DNA]</scope>
    <source>
        <strain evidence="2 3">2629</strain>
    </source>
</reference>
<comment type="caution">
    <text evidence="2">The sequence shown here is derived from an EMBL/GenBank/DDBJ whole genome shotgun (WGS) entry which is preliminary data.</text>
</comment>
<dbReference type="AlphaFoldDB" id="A0A409YBU8"/>
<dbReference type="Proteomes" id="UP000284842">
    <property type="component" value="Unassembled WGS sequence"/>
</dbReference>
<sequence>MGHVHSPTSISSGPPLNHENQASAFAGTSASAQVNRFGTLLPPSSLDNEIPATVQYEANLIVTHGLFRSETKITAGITFVPTVTPLPLPLERRLVYEAARGSDQGVIIPGPITDPTGWFALPSRTLTGLVNNTQKPVKIKCELYIAQPLSYSSSSFIPCFLSLSSDDSRVLDALCVPSCPQVHLIRKIRHPTHNPANNVGESANMIPLQGFSAAGTFDLLGKVQHVTTTTLVAQAIWWKPPKNIEQSAFRRSLAGEIHFVRGLVPSSSCSFFSVEYFVQMALFNNPSFVFHDKNEDGVIASQLVEIASTHALKGPIPVPFIRPLHTNAATGTTSK</sequence>
<organism evidence="2 3">
    <name type="scientific">Panaeolus cyanescens</name>
    <dbReference type="NCBI Taxonomy" id="181874"/>
    <lineage>
        <taxon>Eukaryota</taxon>
        <taxon>Fungi</taxon>
        <taxon>Dikarya</taxon>
        <taxon>Basidiomycota</taxon>
        <taxon>Agaricomycotina</taxon>
        <taxon>Agaricomycetes</taxon>
        <taxon>Agaricomycetidae</taxon>
        <taxon>Agaricales</taxon>
        <taxon>Agaricineae</taxon>
        <taxon>Galeropsidaceae</taxon>
        <taxon>Panaeolus</taxon>
    </lineage>
</organism>
<name>A0A409YBU8_9AGAR</name>
<dbReference type="EMBL" id="NHTK01001310">
    <property type="protein sequence ID" value="PPR00484.1"/>
    <property type="molecule type" value="Genomic_DNA"/>
</dbReference>
<keyword evidence="3" id="KW-1185">Reference proteome</keyword>
<proteinExistence type="predicted"/>
<feature type="region of interest" description="Disordered" evidence="1">
    <location>
        <begin position="1"/>
        <end position="21"/>
    </location>
</feature>
<dbReference type="OrthoDB" id="3262423at2759"/>
<evidence type="ECO:0008006" key="4">
    <source>
        <dbReference type="Google" id="ProtNLM"/>
    </source>
</evidence>
<protein>
    <recommendedName>
        <fullName evidence="4">Arrestin-like N-terminal domain-containing protein</fullName>
    </recommendedName>
</protein>
<evidence type="ECO:0000313" key="2">
    <source>
        <dbReference type="EMBL" id="PPR00484.1"/>
    </source>
</evidence>
<dbReference type="InParanoid" id="A0A409YBU8"/>